<keyword evidence="6" id="KW-0067">ATP-binding</keyword>
<keyword evidence="11" id="KW-1185">Reference proteome</keyword>
<evidence type="ECO:0000259" key="8">
    <source>
        <dbReference type="PROSITE" id="PS50053"/>
    </source>
</evidence>
<dbReference type="GO" id="GO:0004430">
    <property type="term" value="F:1-phosphatidylinositol 4-kinase activity"/>
    <property type="evidence" value="ECO:0007669"/>
    <property type="project" value="UniProtKB-EC"/>
</dbReference>
<comment type="similarity">
    <text evidence="1">Belongs to the PI3/PI4-kinase family. Type II PI4K subfamily.</text>
</comment>
<organism evidence="10 11">
    <name type="scientific">Cymbomonas tetramitiformis</name>
    <dbReference type="NCBI Taxonomy" id="36881"/>
    <lineage>
        <taxon>Eukaryota</taxon>
        <taxon>Viridiplantae</taxon>
        <taxon>Chlorophyta</taxon>
        <taxon>Pyramimonadophyceae</taxon>
        <taxon>Pyramimonadales</taxon>
        <taxon>Pyramimonadaceae</taxon>
        <taxon>Cymbomonas</taxon>
    </lineage>
</organism>
<evidence type="ECO:0000256" key="5">
    <source>
        <dbReference type="ARBA" id="ARBA00022777"/>
    </source>
</evidence>
<evidence type="ECO:0000256" key="2">
    <source>
        <dbReference type="ARBA" id="ARBA00012169"/>
    </source>
</evidence>
<dbReference type="PROSITE" id="PS50290">
    <property type="entry name" value="PI3_4_KINASE_3"/>
    <property type="match status" value="1"/>
</dbReference>
<keyword evidence="5" id="KW-0418">Kinase</keyword>
<feature type="compositionally biased region" description="Acidic residues" evidence="7">
    <location>
        <begin position="480"/>
        <end position="490"/>
    </location>
</feature>
<feature type="region of interest" description="Disordered" evidence="7">
    <location>
        <begin position="472"/>
        <end position="500"/>
    </location>
</feature>
<accession>A0AAE0GYA0</accession>
<evidence type="ECO:0000256" key="4">
    <source>
        <dbReference type="ARBA" id="ARBA00022741"/>
    </source>
</evidence>
<dbReference type="InterPro" id="IPR000626">
    <property type="entry name" value="Ubiquitin-like_dom"/>
</dbReference>
<dbReference type="InterPro" id="IPR044571">
    <property type="entry name" value="P4KG1-8"/>
</dbReference>
<name>A0AAE0GYA0_9CHLO</name>
<dbReference type="InterPro" id="IPR000403">
    <property type="entry name" value="PI3/4_kinase_cat_dom"/>
</dbReference>
<evidence type="ECO:0000259" key="9">
    <source>
        <dbReference type="PROSITE" id="PS50290"/>
    </source>
</evidence>
<dbReference type="Pfam" id="PF00454">
    <property type="entry name" value="PI3_PI4_kinase"/>
    <property type="match status" value="1"/>
</dbReference>
<dbReference type="Gene3D" id="3.10.20.90">
    <property type="entry name" value="Phosphatidylinositol 3-kinase Catalytic Subunit, Chain A, domain 1"/>
    <property type="match status" value="1"/>
</dbReference>
<dbReference type="Proteomes" id="UP001190700">
    <property type="component" value="Unassembled WGS sequence"/>
</dbReference>
<evidence type="ECO:0000256" key="6">
    <source>
        <dbReference type="ARBA" id="ARBA00022840"/>
    </source>
</evidence>
<feature type="domain" description="PI3K/PI4K catalytic" evidence="9">
    <location>
        <begin position="143"/>
        <end position="468"/>
    </location>
</feature>
<feature type="compositionally biased region" description="Low complexity" evidence="7">
    <location>
        <begin position="551"/>
        <end position="560"/>
    </location>
</feature>
<dbReference type="SUPFAM" id="SSF54236">
    <property type="entry name" value="Ubiquitin-like"/>
    <property type="match status" value="1"/>
</dbReference>
<evidence type="ECO:0000256" key="1">
    <source>
        <dbReference type="ARBA" id="ARBA00008941"/>
    </source>
</evidence>
<feature type="region of interest" description="Disordered" evidence="7">
    <location>
        <begin position="546"/>
        <end position="570"/>
    </location>
</feature>
<dbReference type="Pfam" id="PF00240">
    <property type="entry name" value="ubiquitin"/>
    <property type="match status" value="1"/>
</dbReference>
<dbReference type="PANTHER" id="PTHR45800">
    <property type="entry name" value="PHOSPHATIDYLINOSITOL 4-KINASE GAMMA"/>
    <property type="match status" value="1"/>
</dbReference>
<dbReference type="GO" id="GO:0005524">
    <property type="term" value="F:ATP binding"/>
    <property type="evidence" value="ECO:0007669"/>
    <property type="project" value="UniProtKB-KW"/>
</dbReference>
<evidence type="ECO:0000313" key="10">
    <source>
        <dbReference type="EMBL" id="KAK3286529.1"/>
    </source>
</evidence>
<dbReference type="EC" id="2.7.1.67" evidence="2"/>
<feature type="region of interest" description="Disordered" evidence="7">
    <location>
        <begin position="84"/>
        <end position="112"/>
    </location>
</feature>
<dbReference type="PANTHER" id="PTHR45800:SF11">
    <property type="entry name" value="PHOSPHATIDYLINOSITOL 3-KINASE-RELATED PROTEIN KINASE"/>
    <property type="match status" value="1"/>
</dbReference>
<gene>
    <name evidence="10" type="ORF">CYMTET_5920</name>
</gene>
<reference evidence="10 11" key="1">
    <citation type="journal article" date="2015" name="Genome Biol. Evol.">
        <title>Comparative Genomics of a Bacterivorous Green Alga Reveals Evolutionary Causalities and Consequences of Phago-Mixotrophic Mode of Nutrition.</title>
        <authorList>
            <person name="Burns J.A."/>
            <person name="Paasch A."/>
            <person name="Narechania A."/>
            <person name="Kim E."/>
        </authorList>
    </citation>
    <scope>NUCLEOTIDE SEQUENCE [LARGE SCALE GENOMIC DNA]</scope>
    <source>
        <strain evidence="10 11">PLY_AMNH</strain>
    </source>
</reference>
<protein>
    <recommendedName>
        <fullName evidence="2">1-phosphatidylinositol 4-kinase</fullName>
        <ecNumber evidence="2">2.7.1.67</ecNumber>
    </recommendedName>
</protein>
<feature type="compositionally biased region" description="Basic and acidic residues" evidence="7">
    <location>
        <begin position="99"/>
        <end position="108"/>
    </location>
</feature>
<evidence type="ECO:0000313" key="11">
    <source>
        <dbReference type="Proteomes" id="UP001190700"/>
    </source>
</evidence>
<proteinExistence type="inferred from homology"/>
<dbReference type="EMBL" id="LGRX02001234">
    <property type="protein sequence ID" value="KAK3286529.1"/>
    <property type="molecule type" value="Genomic_DNA"/>
</dbReference>
<dbReference type="PROSITE" id="PS50053">
    <property type="entry name" value="UBIQUITIN_2"/>
    <property type="match status" value="1"/>
</dbReference>
<sequence length="721" mass="78774">MGCELNGDNEVRNSRARSIHVQLPEGTVFTYEVDRNEKAGALKRRVQAQLTFCTEQTELVLAGQVLENNSDLSEILDGSSLLLRSPGLSRSQSTPCLEGPKKHEKDRTTASPCETEPIVAVGSLKNEAVENMVRAANHGIKSGEIPVAESDGLGGAYYFKDRRGEHLGIIKPTDEEPFAPNNPKGFVGKELGDPGFKRSVRVGEAAIREAAAHLLDHDNFCRVPLTCLVKARHPIFNVNKQENSSCLLSPAATSDPPTKLASFQAFVTHDYDANEHSCSRFPVSAVHRIGILDIRLFNTDRHSGNILVRKPKRDLRGFSTKNLDGTDKGPVSALNFHMMQDDGVELIPIDHGYCLPENVEGVYFEWLYWPQASHPFTSEELAYIASLDAKKDLHKLRTELPNLPEASLRLLDVSTTVLQKGAAAGLSLADLGNILSRPLVGTDEEPSDMERLCAAALLEVQELSEAEEYRAQEFPMQDSGSDDETSELSDLDSPSRREHSVNGLSEDLFQFELDDEAADGPIISPARTFDRIPEEAPEESFLLLSPGSPASNHLSEFSSSPPSPVSPDSRGIAVPRLSEMQAHDSNAKMASSYVAGGGHSSYVGGGGHSSYIGGGGQRQTLGRVGPSKQANCGASGWQRKRERAKSHQITSQKGIRLGELTEGEWEIFRTAFAEGFDRALKEREWRSSMQLVTDEGSRLQKFGTSCPALLSTPRARIHATR</sequence>
<dbReference type="InterPro" id="IPR029071">
    <property type="entry name" value="Ubiquitin-like_domsf"/>
</dbReference>
<dbReference type="CDD" id="cd17039">
    <property type="entry name" value="Ubl_ubiquitin_like"/>
    <property type="match status" value="1"/>
</dbReference>
<keyword evidence="3" id="KW-0808">Transferase</keyword>
<feature type="domain" description="Ubiquitin-like" evidence="8">
    <location>
        <begin position="17"/>
        <end position="74"/>
    </location>
</feature>
<dbReference type="AlphaFoldDB" id="A0AAE0GYA0"/>
<feature type="region of interest" description="Disordered" evidence="7">
    <location>
        <begin position="613"/>
        <end position="650"/>
    </location>
</feature>
<evidence type="ECO:0000256" key="7">
    <source>
        <dbReference type="SAM" id="MobiDB-lite"/>
    </source>
</evidence>
<keyword evidence="4" id="KW-0547">Nucleotide-binding</keyword>
<evidence type="ECO:0000256" key="3">
    <source>
        <dbReference type="ARBA" id="ARBA00022679"/>
    </source>
</evidence>
<comment type="caution">
    <text evidence="10">The sequence shown here is derived from an EMBL/GenBank/DDBJ whole genome shotgun (WGS) entry which is preliminary data.</text>
</comment>